<evidence type="ECO:0000313" key="12">
    <source>
        <dbReference type="Proteomes" id="UP000650994"/>
    </source>
</evidence>
<dbReference type="GO" id="GO:0016020">
    <property type="term" value="C:membrane"/>
    <property type="evidence" value="ECO:0007669"/>
    <property type="project" value="TreeGrafter"/>
</dbReference>
<dbReference type="GO" id="GO:0046872">
    <property type="term" value="F:metal ion binding"/>
    <property type="evidence" value="ECO:0007669"/>
    <property type="project" value="UniProtKB-KW"/>
</dbReference>
<dbReference type="EMBL" id="BMFL01000013">
    <property type="protein sequence ID" value="GGF03409.1"/>
    <property type="molecule type" value="Genomic_DNA"/>
</dbReference>
<dbReference type="Proteomes" id="UP000184120">
    <property type="component" value="Unassembled WGS sequence"/>
</dbReference>
<dbReference type="GO" id="GO:0051603">
    <property type="term" value="P:proteolysis involved in protein catabolic process"/>
    <property type="evidence" value="ECO:0007669"/>
    <property type="project" value="TreeGrafter"/>
</dbReference>
<protein>
    <submittedName>
        <fullName evidence="9">Peptidase M48</fullName>
    </submittedName>
    <submittedName>
        <fullName evidence="10">Peptidase family M48</fullName>
    </submittedName>
</protein>
<keyword evidence="7" id="KW-0732">Signal</keyword>
<evidence type="ECO:0000313" key="11">
    <source>
        <dbReference type="Proteomes" id="UP000184120"/>
    </source>
</evidence>
<dbReference type="Pfam" id="PF01435">
    <property type="entry name" value="Peptidase_M48"/>
    <property type="match status" value="1"/>
</dbReference>
<dbReference type="OrthoDB" id="9810445at2"/>
<evidence type="ECO:0000313" key="9">
    <source>
        <dbReference type="EMBL" id="GGF03409.1"/>
    </source>
</evidence>
<comment type="similarity">
    <text evidence="6">Belongs to the peptidase M48 family.</text>
</comment>
<dbReference type="InterPro" id="IPR051156">
    <property type="entry name" value="Mito/Outer_Membr_Metalloprot"/>
</dbReference>
<evidence type="ECO:0000256" key="6">
    <source>
        <dbReference type="RuleBase" id="RU003983"/>
    </source>
</evidence>
<keyword evidence="4 6" id="KW-0862">Zinc</keyword>
<dbReference type="Gene3D" id="3.30.2010.10">
    <property type="entry name" value="Metalloproteases ('zincins'), catalytic domain"/>
    <property type="match status" value="1"/>
</dbReference>
<accession>A0A1M7BRK0</accession>
<keyword evidence="3 6" id="KW-0378">Hydrolase</keyword>
<dbReference type="PANTHER" id="PTHR22726">
    <property type="entry name" value="METALLOENDOPEPTIDASE OMA1"/>
    <property type="match status" value="1"/>
</dbReference>
<proteinExistence type="inferred from homology"/>
<feature type="signal peptide" evidence="7">
    <location>
        <begin position="1"/>
        <end position="18"/>
    </location>
</feature>
<evidence type="ECO:0000256" key="7">
    <source>
        <dbReference type="SAM" id="SignalP"/>
    </source>
</evidence>
<dbReference type="RefSeq" id="WP_072933645.1">
    <property type="nucleotide sequence ID" value="NZ_BMFL01000013.1"/>
</dbReference>
<sequence>MKKLFLTLAGVLVLASCATNPVTGRKSLALVSNAELFPSSFTEYSKVLKEGKVVTGTNDAKMIQTVGTRLEYAAKEYYKQKGISSQLDGYQWQFTLLQANEVNAWCMPGGKVAVYSGILPVTKDATGLAVVLGHEIGHALAGHGAEKVSQTVMAQYGGQILGGATSNSQWANAIGQVYNVTGQGVLLNYSRKMELDADITGLYLMAMAGYDPSQATSFWERMSANSGGAGNNNDFFSTHPSDATRIAKIREALPTALAYYNASPYKGK</sequence>
<dbReference type="PROSITE" id="PS51257">
    <property type="entry name" value="PROKAR_LIPOPROTEIN"/>
    <property type="match status" value="1"/>
</dbReference>
<evidence type="ECO:0000313" key="10">
    <source>
        <dbReference type="EMBL" id="SHL57642.1"/>
    </source>
</evidence>
<evidence type="ECO:0000256" key="2">
    <source>
        <dbReference type="ARBA" id="ARBA00022723"/>
    </source>
</evidence>
<comment type="cofactor">
    <cofactor evidence="6">
        <name>Zn(2+)</name>
        <dbReference type="ChEBI" id="CHEBI:29105"/>
    </cofactor>
    <text evidence="6">Binds 1 zinc ion per subunit.</text>
</comment>
<reference evidence="11" key="2">
    <citation type="submission" date="2016-11" db="EMBL/GenBank/DDBJ databases">
        <authorList>
            <person name="Varghese N."/>
            <person name="Submissions S."/>
        </authorList>
    </citation>
    <scope>NUCLEOTIDE SEQUENCE [LARGE SCALE GENOMIC DNA]</scope>
    <source>
        <strain evidence="11">DSM 27989</strain>
    </source>
</reference>
<organism evidence="10 11">
    <name type="scientific">Chishuiella changwenlii</name>
    <dbReference type="NCBI Taxonomy" id="1434701"/>
    <lineage>
        <taxon>Bacteria</taxon>
        <taxon>Pseudomonadati</taxon>
        <taxon>Bacteroidota</taxon>
        <taxon>Flavobacteriia</taxon>
        <taxon>Flavobacteriales</taxon>
        <taxon>Weeksellaceae</taxon>
        <taxon>Chishuiella</taxon>
    </lineage>
</organism>
<dbReference type="EMBL" id="FRBH01000011">
    <property type="protein sequence ID" value="SHL57642.1"/>
    <property type="molecule type" value="Genomic_DNA"/>
</dbReference>
<gene>
    <name evidence="9" type="ORF">GCM10010984_21060</name>
    <name evidence="10" type="ORF">SAMN05443634_111113</name>
</gene>
<keyword evidence="12" id="KW-1185">Reference proteome</keyword>
<keyword evidence="2" id="KW-0479">Metal-binding</keyword>
<reference evidence="12" key="4">
    <citation type="journal article" date="2019" name="Int. J. Syst. Evol. Microbiol.">
        <title>The Global Catalogue of Microorganisms (GCM) 10K type strain sequencing project: providing services to taxonomists for standard genome sequencing and annotation.</title>
        <authorList>
            <consortium name="The Broad Institute Genomics Platform"/>
            <consortium name="The Broad Institute Genome Sequencing Center for Infectious Disease"/>
            <person name="Wu L."/>
            <person name="Ma J."/>
        </authorList>
    </citation>
    <scope>NUCLEOTIDE SEQUENCE [LARGE SCALE GENOMIC DNA]</scope>
    <source>
        <strain evidence="12">CGMCC 1.12707</strain>
    </source>
</reference>
<keyword evidence="1 6" id="KW-0645">Protease</keyword>
<name>A0A1M7BRK0_9FLAO</name>
<reference evidence="9" key="1">
    <citation type="journal article" date="2014" name="Int. J. Syst. Evol. Microbiol.">
        <title>Complete genome of a new Firmicutes species belonging to the dominant human colonic microbiota ('Ruminococcus bicirculans') reveals two chromosomes and a selective capacity to utilize plant glucans.</title>
        <authorList>
            <consortium name="NISC Comparative Sequencing Program"/>
            <person name="Wegmann U."/>
            <person name="Louis P."/>
            <person name="Goesmann A."/>
            <person name="Henrissat B."/>
            <person name="Duncan S.H."/>
            <person name="Flint H.J."/>
        </authorList>
    </citation>
    <scope>NUCLEOTIDE SEQUENCE</scope>
    <source>
        <strain evidence="9">CGMCC 1.12707</strain>
    </source>
</reference>
<evidence type="ECO:0000256" key="1">
    <source>
        <dbReference type="ARBA" id="ARBA00022670"/>
    </source>
</evidence>
<dbReference type="STRING" id="1434701.SAMN05443634_111113"/>
<dbReference type="AlphaFoldDB" id="A0A1M7BRK0"/>
<reference evidence="9" key="5">
    <citation type="submission" date="2024-05" db="EMBL/GenBank/DDBJ databases">
        <authorList>
            <person name="Sun Q."/>
            <person name="Zhou Y."/>
        </authorList>
    </citation>
    <scope>NUCLEOTIDE SEQUENCE</scope>
    <source>
        <strain evidence="9">CGMCC 1.12707</strain>
    </source>
</reference>
<reference evidence="10" key="3">
    <citation type="submission" date="2016-11" db="EMBL/GenBank/DDBJ databases">
        <authorList>
            <person name="Jaros S."/>
            <person name="Januszkiewicz K."/>
            <person name="Wedrychowicz H."/>
        </authorList>
    </citation>
    <scope>NUCLEOTIDE SEQUENCE [LARGE SCALE GENOMIC DNA]</scope>
    <source>
        <strain evidence="10">DSM 27989</strain>
    </source>
</reference>
<evidence type="ECO:0000259" key="8">
    <source>
        <dbReference type="Pfam" id="PF01435"/>
    </source>
</evidence>
<dbReference type="InterPro" id="IPR001915">
    <property type="entry name" value="Peptidase_M48"/>
</dbReference>
<evidence type="ECO:0000256" key="5">
    <source>
        <dbReference type="ARBA" id="ARBA00023049"/>
    </source>
</evidence>
<evidence type="ECO:0000256" key="4">
    <source>
        <dbReference type="ARBA" id="ARBA00022833"/>
    </source>
</evidence>
<dbReference type="Proteomes" id="UP000650994">
    <property type="component" value="Unassembled WGS sequence"/>
</dbReference>
<keyword evidence="5 6" id="KW-0482">Metalloprotease</keyword>
<dbReference type="CDD" id="cd07331">
    <property type="entry name" value="M48C_Oma1_like"/>
    <property type="match status" value="1"/>
</dbReference>
<feature type="domain" description="Peptidase M48" evidence="8">
    <location>
        <begin position="85"/>
        <end position="251"/>
    </location>
</feature>
<feature type="chain" id="PRO_5009924246" evidence="7">
    <location>
        <begin position="19"/>
        <end position="268"/>
    </location>
</feature>
<dbReference type="GO" id="GO:0004222">
    <property type="term" value="F:metalloendopeptidase activity"/>
    <property type="evidence" value="ECO:0007669"/>
    <property type="project" value="InterPro"/>
</dbReference>
<dbReference type="PANTHER" id="PTHR22726:SF1">
    <property type="entry name" value="METALLOENDOPEPTIDASE OMA1, MITOCHONDRIAL"/>
    <property type="match status" value="1"/>
</dbReference>
<evidence type="ECO:0000256" key="3">
    <source>
        <dbReference type="ARBA" id="ARBA00022801"/>
    </source>
</evidence>